<reference evidence="5 6" key="1">
    <citation type="submission" date="2019-09" db="EMBL/GenBank/DDBJ databases">
        <title>Genome sequence of Rhodovastum atsumiense, a diverse member of the Acetobacteraceae family of non-sulfur purple photosynthetic bacteria.</title>
        <authorList>
            <person name="Meyer T."/>
            <person name="Kyndt J."/>
        </authorList>
    </citation>
    <scope>NUCLEOTIDE SEQUENCE [LARGE SCALE GENOMIC DNA]</scope>
    <source>
        <strain evidence="5 6">DSM 21279</strain>
    </source>
</reference>
<dbReference type="Gene3D" id="3.30.1330.60">
    <property type="entry name" value="OmpA-like domain"/>
    <property type="match status" value="1"/>
</dbReference>
<dbReference type="PANTHER" id="PTHR38033:SF1">
    <property type="entry name" value="DOTU FAMILY TYPE IV_VI SECRETION SYSTEM PROTEIN"/>
    <property type="match status" value="1"/>
</dbReference>
<dbReference type="EMBL" id="VWPK01000010">
    <property type="protein sequence ID" value="KAA5612720.1"/>
    <property type="molecule type" value="Genomic_DNA"/>
</dbReference>
<feature type="transmembrane region" description="Helical" evidence="3">
    <location>
        <begin position="229"/>
        <end position="251"/>
    </location>
</feature>
<keyword evidence="1 3" id="KW-0472">Membrane</keyword>
<evidence type="ECO:0000256" key="1">
    <source>
        <dbReference type="PROSITE-ProRule" id="PRU00473"/>
    </source>
</evidence>
<dbReference type="OrthoDB" id="345640at2"/>
<evidence type="ECO:0000256" key="3">
    <source>
        <dbReference type="SAM" id="Phobius"/>
    </source>
</evidence>
<dbReference type="InterPro" id="IPR036737">
    <property type="entry name" value="OmpA-like_sf"/>
</dbReference>
<evidence type="ECO:0000256" key="2">
    <source>
        <dbReference type="SAM" id="MobiDB-lite"/>
    </source>
</evidence>
<feature type="region of interest" description="Disordered" evidence="2">
    <location>
        <begin position="1"/>
        <end position="38"/>
    </location>
</feature>
<dbReference type="InterPro" id="IPR038522">
    <property type="entry name" value="T4/T6SS_DotU_sf"/>
</dbReference>
<name>A0A5M6IWM1_9PROT</name>
<keyword evidence="3" id="KW-0812">Transmembrane</keyword>
<organism evidence="5 6">
    <name type="scientific">Rhodovastum atsumiense</name>
    <dbReference type="NCBI Taxonomy" id="504468"/>
    <lineage>
        <taxon>Bacteria</taxon>
        <taxon>Pseudomonadati</taxon>
        <taxon>Pseudomonadota</taxon>
        <taxon>Alphaproteobacteria</taxon>
        <taxon>Acetobacterales</taxon>
        <taxon>Acetobacteraceae</taxon>
        <taxon>Rhodovastum</taxon>
    </lineage>
</organism>
<dbReference type="InterPro" id="IPR017732">
    <property type="entry name" value="T4/T6SS_DotU"/>
</dbReference>
<dbReference type="NCBIfam" id="NF038228">
    <property type="entry name" value="IcmH_DotU_IVB"/>
    <property type="match status" value="1"/>
</dbReference>
<dbReference type="Proteomes" id="UP000325255">
    <property type="component" value="Unassembled WGS sequence"/>
</dbReference>
<sequence>MSDNPFAEPGDDERTVILPAGAARTTAPPPPPPSGTGDFVELPALGTSPVLAAAAPVLALVARIGNVLSLPDPAALRDSAIAEMRRYEQTLRDLRLPAEQIRTAHYALCASLDDVVLNTPWGRSGAWADASLVSTFHQEVRSGDRFFELLGRLCQNAGRFLPVVELMYLCMAVGMQGRYRLSPRGPAELDRVREETYLVILRQRGPAERALSPHWQGVAAPFRPPRAQLPVWVAALLGAGVLGLLTALASFDLNARSDRLLEAGAGLPPAAMPRIARLAPPQKLPPPPPRPPGPREVLAERLRPEIASGQVGIAGTDALPILRLQGNGMFASGSATIEAAFLPVLARIAEVLKDRNGTLAVIGYTDDQPIRTVAFPSNFQLSAARARAAAAVLARTVPPARLSAEGRADADPIASNATAEGRQSNRRIEILLRPPAPGSGAS</sequence>
<feature type="domain" description="OmpA-like" evidence="4">
    <location>
        <begin position="317"/>
        <end position="436"/>
    </location>
</feature>
<dbReference type="SUPFAM" id="SSF103088">
    <property type="entry name" value="OmpA-like"/>
    <property type="match status" value="1"/>
</dbReference>
<dbReference type="PANTHER" id="PTHR38033">
    <property type="entry name" value="MEMBRANE PROTEIN-RELATED"/>
    <property type="match status" value="1"/>
</dbReference>
<dbReference type="GO" id="GO:0016020">
    <property type="term" value="C:membrane"/>
    <property type="evidence" value="ECO:0007669"/>
    <property type="project" value="UniProtKB-UniRule"/>
</dbReference>
<accession>A0A5M6IWM1</accession>
<dbReference type="AlphaFoldDB" id="A0A5M6IWM1"/>
<comment type="caution">
    <text evidence="5">The sequence shown here is derived from an EMBL/GenBank/DDBJ whole genome shotgun (WGS) entry which is preliminary data.</text>
</comment>
<feature type="region of interest" description="Disordered" evidence="2">
    <location>
        <begin position="404"/>
        <end position="442"/>
    </location>
</feature>
<gene>
    <name evidence="5" type="primary">tssL</name>
    <name evidence="5" type="ORF">F1189_08260</name>
</gene>
<dbReference type="RefSeq" id="WP_150040253.1">
    <property type="nucleotide sequence ID" value="NZ_OW485601.1"/>
</dbReference>
<dbReference type="Pfam" id="PF09850">
    <property type="entry name" value="DotU"/>
    <property type="match status" value="1"/>
</dbReference>
<dbReference type="InterPro" id="IPR006665">
    <property type="entry name" value="OmpA-like"/>
</dbReference>
<dbReference type="Pfam" id="PF00691">
    <property type="entry name" value="OmpA"/>
    <property type="match status" value="1"/>
</dbReference>
<evidence type="ECO:0000259" key="4">
    <source>
        <dbReference type="PROSITE" id="PS51123"/>
    </source>
</evidence>
<dbReference type="CDD" id="cd07185">
    <property type="entry name" value="OmpA_C-like"/>
    <property type="match status" value="1"/>
</dbReference>
<evidence type="ECO:0000313" key="5">
    <source>
        <dbReference type="EMBL" id="KAA5612720.1"/>
    </source>
</evidence>
<dbReference type="Gene3D" id="1.25.40.590">
    <property type="entry name" value="Type IV / VI secretion system, DotU"/>
    <property type="match status" value="1"/>
</dbReference>
<keyword evidence="3" id="KW-1133">Transmembrane helix</keyword>
<keyword evidence="6" id="KW-1185">Reference proteome</keyword>
<dbReference type="NCBIfam" id="TIGR03349">
    <property type="entry name" value="IV_VI_DotU"/>
    <property type="match status" value="1"/>
</dbReference>
<dbReference type="InterPro" id="IPR017733">
    <property type="entry name" value="OmpA-like_dom_proteobacteria"/>
</dbReference>
<protein>
    <submittedName>
        <fullName evidence="5">Type VI secretion system protein TssL</fullName>
    </submittedName>
</protein>
<dbReference type="PROSITE" id="PS51123">
    <property type="entry name" value="OMPA_2"/>
    <property type="match status" value="1"/>
</dbReference>
<proteinExistence type="predicted"/>
<evidence type="ECO:0000313" key="6">
    <source>
        <dbReference type="Proteomes" id="UP000325255"/>
    </source>
</evidence>
<dbReference type="NCBIfam" id="TIGR03350">
    <property type="entry name" value="type_VI_ompA"/>
    <property type="match status" value="1"/>
</dbReference>